<evidence type="ECO:0000259" key="7">
    <source>
        <dbReference type="Pfam" id="PF04862"/>
    </source>
</evidence>
<keyword evidence="4 6" id="KW-0732">Signal</keyword>
<evidence type="ECO:0000256" key="1">
    <source>
        <dbReference type="ARBA" id="ARBA00004191"/>
    </source>
</evidence>
<comment type="subcellular location">
    <subcellularLocation>
        <location evidence="1">Secreted</location>
        <location evidence="1">Cell wall</location>
    </subcellularLocation>
</comment>
<proteinExistence type="predicted"/>
<dbReference type="Gene3D" id="2.60.120.260">
    <property type="entry name" value="Galactose-binding domain-like"/>
    <property type="match status" value="3"/>
</dbReference>
<evidence type="ECO:0000256" key="4">
    <source>
        <dbReference type="ARBA" id="ARBA00022729"/>
    </source>
</evidence>
<reference evidence="8 9" key="1">
    <citation type="submission" date="2020-09" db="EMBL/GenBank/DDBJ databases">
        <title>De no assembly of potato wild relative species, Solanum commersonii.</title>
        <authorList>
            <person name="Cho K."/>
        </authorList>
    </citation>
    <scope>NUCLEOTIDE SEQUENCE [LARGE SCALE GENOMIC DNA]</scope>
    <source>
        <strain evidence="8">LZ3.2</strain>
        <tissue evidence="8">Leaf</tissue>
    </source>
</reference>
<evidence type="ECO:0000256" key="6">
    <source>
        <dbReference type="SAM" id="SignalP"/>
    </source>
</evidence>
<dbReference type="PANTHER" id="PTHR31265">
    <property type="entry name" value="OS02G0527500 PROTEIN-RELATED"/>
    <property type="match status" value="1"/>
</dbReference>
<dbReference type="InterPro" id="IPR052437">
    <property type="entry name" value="Pectin_Meth_Modulator"/>
</dbReference>
<feature type="domain" description="DUF642" evidence="7">
    <location>
        <begin position="30"/>
        <end position="186"/>
    </location>
</feature>
<evidence type="ECO:0000256" key="3">
    <source>
        <dbReference type="ARBA" id="ARBA00022525"/>
    </source>
</evidence>
<name>A0A9J5ZAH4_SOLCO</name>
<feature type="signal peptide" evidence="6">
    <location>
        <begin position="1"/>
        <end position="22"/>
    </location>
</feature>
<dbReference type="PANTHER" id="PTHR31265:SF37">
    <property type="entry name" value="DUF642 DOMAIN-CONTAINING PROTEIN"/>
    <property type="match status" value="1"/>
</dbReference>
<dbReference type="AlphaFoldDB" id="A0A9J5ZAH4"/>
<evidence type="ECO:0000256" key="5">
    <source>
        <dbReference type="ARBA" id="ARBA00023180"/>
    </source>
</evidence>
<evidence type="ECO:0000256" key="2">
    <source>
        <dbReference type="ARBA" id="ARBA00022512"/>
    </source>
</evidence>
<sequence>MASFFSLSFILIFSLYNSFAYANTVAYLDDLLENGNFEQGPKPSNMNKTVIIGKHSLPKWEINNIVEWVSGGPQEGGFYFPIPRGAHAVRLGNEASISQYVKVKPNTTYSLTFGATRTCAQDEVLTVSAGGMSSDLNIQTLYSADGGDTYAWGFKSTSDLVKVTFHNPGTQEDPTCGPLIDHVAIKEMLMATYTKGNLVKNGGFEQGPHVFKNFSTGVLVLPLKQDKYSPIPGWMVQFAKPSKYIDSKHFFVPSGNAAVELIGGRETGIAQTVRTIPEQFYNLTFTIGDAQNNCHGTMTVQAFAGKTSTQVTFVSNGKGWSKTATFKFQAYSNRTTIAFYNPYYHTKIHDFGHMCGPVIDDIFCTKMASSIFSLSFVLIFSLYISLASAATAPIVPYLDGLLENGDFEEGPKPSELKKTVIIGKYSLPEWEISGVVEWVSGGPQEGGFYFPIPRGAHAIRLGNEASISQYMEVKPNTIYSLTFGATRTCAQDEVLTVSAGDTSSDLPIQTLYSADGGDTYAWAFKTTSNYVEVKFHNPGMQEDPACGPLLDHIAIKELPMATYTKGNLVKNGGFEAGPHVFKNFSTGVLVLPLKQDKYSPIPGWMVQFAKPAKYIDSKHFLVPSGNAAIELIGGRETGIAQTVRTVPKQFYNLTFIIGDANNDCHGTMAVQAFAGNASTQVSFVSSGKGWYKTASLKFRADKTRTTIAFYNPFYHTKVHDFGHMCGPVIDDVSLVHVKK</sequence>
<keyword evidence="9" id="KW-1185">Reference proteome</keyword>
<evidence type="ECO:0000313" key="9">
    <source>
        <dbReference type="Proteomes" id="UP000824120"/>
    </source>
</evidence>
<accession>A0A9J5ZAH4</accession>
<feature type="domain" description="DUF642" evidence="7">
    <location>
        <begin position="568"/>
        <end position="734"/>
    </location>
</feature>
<dbReference type="Proteomes" id="UP000824120">
    <property type="component" value="Chromosome 4"/>
</dbReference>
<feature type="chain" id="PRO_5039933413" description="DUF642 domain-containing protein" evidence="6">
    <location>
        <begin position="23"/>
        <end position="739"/>
    </location>
</feature>
<evidence type="ECO:0000313" key="8">
    <source>
        <dbReference type="EMBL" id="KAG5609333.1"/>
    </source>
</evidence>
<dbReference type="EMBL" id="JACXVP010000004">
    <property type="protein sequence ID" value="KAG5609333.1"/>
    <property type="molecule type" value="Genomic_DNA"/>
</dbReference>
<feature type="domain" description="DUF642" evidence="7">
    <location>
        <begin position="400"/>
        <end position="556"/>
    </location>
</feature>
<keyword evidence="5" id="KW-0325">Glycoprotein</keyword>
<dbReference type="InterPro" id="IPR008979">
    <property type="entry name" value="Galactose-bd-like_sf"/>
</dbReference>
<gene>
    <name evidence="8" type="ORF">H5410_020614</name>
</gene>
<feature type="domain" description="DUF642" evidence="7">
    <location>
        <begin position="198"/>
        <end position="362"/>
    </location>
</feature>
<keyword evidence="3" id="KW-0964">Secreted</keyword>
<dbReference type="SUPFAM" id="SSF49785">
    <property type="entry name" value="Galactose-binding domain-like"/>
    <property type="match status" value="2"/>
</dbReference>
<dbReference type="OrthoDB" id="2121543at2759"/>
<organism evidence="8 9">
    <name type="scientific">Solanum commersonii</name>
    <name type="common">Commerson's wild potato</name>
    <name type="synonym">Commerson's nightshade</name>
    <dbReference type="NCBI Taxonomy" id="4109"/>
    <lineage>
        <taxon>Eukaryota</taxon>
        <taxon>Viridiplantae</taxon>
        <taxon>Streptophyta</taxon>
        <taxon>Embryophyta</taxon>
        <taxon>Tracheophyta</taxon>
        <taxon>Spermatophyta</taxon>
        <taxon>Magnoliopsida</taxon>
        <taxon>eudicotyledons</taxon>
        <taxon>Gunneridae</taxon>
        <taxon>Pentapetalae</taxon>
        <taxon>asterids</taxon>
        <taxon>lamiids</taxon>
        <taxon>Solanales</taxon>
        <taxon>Solanaceae</taxon>
        <taxon>Solanoideae</taxon>
        <taxon>Solaneae</taxon>
        <taxon>Solanum</taxon>
    </lineage>
</organism>
<protein>
    <recommendedName>
        <fullName evidence="7">DUF642 domain-containing protein</fullName>
    </recommendedName>
</protein>
<dbReference type="InterPro" id="IPR006946">
    <property type="entry name" value="DGR2-like_dom"/>
</dbReference>
<keyword evidence="2" id="KW-0134">Cell wall</keyword>
<dbReference type="Pfam" id="PF04862">
    <property type="entry name" value="DUF642"/>
    <property type="match status" value="4"/>
</dbReference>
<comment type="caution">
    <text evidence="8">The sequence shown here is derived from an EMBL/GenBank/DDBJ whole genome shotgun (WGS) entry which is preliminary data.</text>
</comment>